<feature type="compositionally biased region" description="Low complexity" evidence="1">
    <location>
        <begin position="740"/>
        <end position="756"/>
    </location>
</feature>
<feature type="region of interest" description="Disordered" evidence="1">
    <location>
        <begin position="129"/>
        <end position="200"/>
    </location>
</feature>
<sequence length="801" mass="87533">MSTGTALEPSSGHQQRPVCSVCANGTQPQQPQTPHDDTLNPPAVHSGRIVYAKPQDLPSFPSVGVGPNGSAASAAATLGWSMKNSPEIWKPDSSTSASTAALLAQNHKMAATWTPSPSSHGAQAALLAHKSAKNSDGWKPSPTGHGQSAATQAFKSGRAANLSSDDQSTNLNRQRSLMAAKGAMTVRPRSNTAPSAKDAYPDEANAASNALKAAAAVHKAPRQTAAHPKGGAVPFTTMNRQMFTSHPPVRPEVEEQSREDQLHASAVAMAKKMFTQQQKVIDQTKKAHANDSASVRRTRSTNSLSSEDEVRPMQFTNLQDAAYKLAQERLAKLHEDNLKNREYQEYYGQTKPLRKFSVRGKLTRRRSSSDGDVIEDQRRSQQIRQQMSIFNSKLSQVDVQKRQQDRDALLAVAQRNVQARMKGMDDKISAETGMVPASSLTSWEIKAQAAAQSRSDDRMAHHGKVDIGAGKYMDQEEINAIAAQKVQPTLDEINEKAEQEHARQTELRLDAEAKKEAHEREKAREREVAAIEKKLKEQEKQEAKEKKAEEKQEAKLKKDEEKAAQEEQKRLAKSEKHKSAPHRLSLHRRHQEEPQENEVETEPTVEPVEVEEQRVALNDAGQPVRIPASAVPVASSETAKATRVEIPSGEQQTTSEGSSPTDKVSPTGKVKTWFKSRFSRGSKSEDDRPKDGGKKGFVGGHALTGVESNDASTSSLDGRSASMRAIAMAGRQRTDLSEDASAAAAANTDDVSPMSSDSDDEYFDEARDTMGTELSPPRHIQDPSESKSHSPVRDSRFHEII</sequence>
<feature type="compositionally biased region" description="Polar residues" evidence="1">
    <location>
        <begin position="649"/>
        <end position="664"/>
    </location>
</feature>
<comment type="caution">
    <text evidence="2">The sequence shown here is derived from an EMBL/GenBank/DDBJ whole genome shotgun (WGS) entry which is preliminary data.</text>
</comment>
<feature type="compositionally biased region" description="Basic residues" evidence="1">
    <location>
        <begin position="579"/>
        <end position="589"/>
    </location>
</feature>
<feature type="compositionally biased region" description="Polar residues" evidence="1">
    <location>
        <begin position="291"/>
        <end position="305"/>
    </location>
</feature>
<evidence type="ECO:0000256" key="1">
    <source>
        <dbReference type="SAM" id="MobiDB-lite"/>
    </source>
</evidence>
<feature type="compositionally biased region" description="Polar residues" evidence="1">
    <location>
        <begin position="161"/>
        <end position="175"/>
    </location>
</feature>
<feature type="region of interest" description="Disordered" evidence="1">
    <location>
        <begin position="537"/>
        <end position="801"/>
    </location>
</feature>
<dbReference type="Proteomes" id="UP001408356">
    <property type="component" value="Unassembled WGS sequence"/>
</dbReference>
<dbReference type="PANTHER" id="PTHR28298">
    <property type="entry name" value="EISOSOME PROTEIN 1"/>
    <property type="match status" value="1"/>
</dbReference>
<proteinExistence type="predicted"/>
<protein>
    <submittedName>
        <fullName evidence="2">C2H2-type domain-containing protein</fullName>
    </submittedName>
</protein>
<feature type="compositionally biased region" description="Acidic residues" evidence="1">
    <location>
        <begin position="594"/>
        <end position="603"/>
    </location>
</feature>
<evidence type="ECO:0000313" key="3">
    <source>
        <dbReference type="Proteomes" id="UP001408356"/>
    </source>
</evidence>
<feature type="region of interest" description="Disordered" evidence="1">
    <location>
        <begin position="359"/>
        <end position="380"/>
    </location>
</feature>
<feature type="compositionally biased region" description="Basic and acidic residues" evidence="1">
    <location>
        <begin position="682"/>
        <end position="694"/>
    </location>
</feature>
<dbReference type="EMBL" id="JARVKF010000448">
    <property type="protein sequence ID" value="KAK9412815.1"/>
    <property type="molecule type" value="Genomic_DNA"/>
</dbReference>
<gene>
    <name evidence="2" type="ORF">SUNI508_12324</name>
</gene>
<feature type="compositionally biased region" description="Polar residues" evidence="1">
    <location>
        <begin position="706"/>
        <end position="717"/>
    </location>
</feature>
<name>A0ABR2UEE7_9PEZI</name>
<feature type="region of interest" description="Disordered" evidence="1">
    <location>
        <begin position="1"/>
        <end position="44"/>
    </location>
</feature>
<keyword evidence="3" id="KW-1185">Reference proteome</keyword>
<reference evidence="2 3" key="1">
    <citation type="journal article" date="2024" name="J. Plant Pathol.">
        <title>Sequence and assembly of the genome of Seiridium unicorne, isolate CBS 538.82, causal agent of cypress canker disease.</title>
        <authorList>
            <person name="Scali E."/>
            <person name="Rocca G.D."/>
            <person name="Danti R."/>
            <person name="Garbelotto M."/>
            <person name="Barberini S."/>
            <person name="Baroncelli R."/>
            <person name="Emiliani G."/>
        </authorList>
    </citation>
    <scope>NUCLEOTIDE SEQUENCE [LARGE SCALE GENOMIC DNA]</scope>
    <source>
        <strain evidence="2 3">BM-138-508</strain>
    </source>
</reference>
<feature type="compositionally biased region" description="Basic and acidic residues" evidence="1">
    <location>
        <begin position="779"/>
        <end position="801"/>
    </location>
</feature>
<feature type="compositionally biased region" description="Basic and acidic residues" evidence="1">
    <location>
        <begin position="537"/>
        <end position="578"/>
    </location>
</feature>
<dbReference type="InterPro" id="IPR024527">
    <property type="entry name" value="Eisosome1"/>
</dbReference>
<accession>A0ABR2UEE7</accession>
<organism evidence="2 3">
    <name type="scientific">Seiridium unicorne</name>
    <dbReference type="NCBI Taxonomy" id="138068"/>
    <lineage>
        <taxon>Eukaryota</taxon>
        <taxon>Fungi</taxon>
        <taxon>Dikarya</taxon>
        <taxon>Ascomycota</taxon>
        <taxon>Pezizomycotina</taxon>
        <taxon>Sordariomycetes</taxon>
        <taxon>Xylariomycetidae</taxon>
        <taxon>Amphisphaeriales</taxon>
        <taxon>Sporocadaceae</taxon>
        <taxon>Seiridium</taxon>
    </lineage>
</organism>
<dbReference type="PANTHER" id="PTHR28298:SF1">
    <property type="entry name" value="EISOSOME PROTEIN 1"/>
    <property type="match status" value="1"/>
</dbReference>
<feature type="compositionally biased region" description="Polar residues" evidence="1">
    <location>
        <begin position="144"/>
        <end position="154"/>
    </location>
</feature>
<feature type="region of interest" description="Disordered" evidence="1">
    <location>
        <begin position="285"/>
        <end position="309"/>
    </location>
</feature>
<evidence type="ECO:0000313" key="2">
    <source>
        <dbReference type="EMBL" id="KAK9412815.1"/>
    </source>
</evidence>
<dbReference type="Pfam" id="PF12757">
    <property type="entry name" value="Eisosome1"/>
    <property type="match status" value="1"/>
</dbReference>